<dbReference type="InParanoid" id="A9WJU5"/>
<gene>
    <name evidence="3" type="ordered locus">Caur_3376</name>
</gene>
<dbReference type="RefSeq" id="WP_012259214.1">
    <property type="nucleotide sequence ID" value="NC_010175.1"/>
</dbReference>
<keyword evidence="1" id="KW-0472">Membrane</keyword>
<dbReference type="Pfam" id="PF03703">
    <property type="entry name" value="bPH_2"/>
    <property type="match status" value="1"/>
</dbReference>
<feature type="transmembrane region" description="Helical" evidence="1">
    <location>
        <begin position="24"/>
        <end position="42"/>
    </location>
</feature>
<feature type="transmembrane region" description="Helical" evidence="1">
    <location>
        <begin position="48"/>
        <end position="68"/>
    </location>
</feature>
<evidence type="ECO:0000256" key="1">
    <source>
        <dbReference type="SAM" id="Phobius"/>
    </source>
</evidence>
<keyword evidence="1" id="KW-1133">Transmembrane helix</keyword>
<proteinExistence type="predicted"/>
<dbReference type="EnsemblBacteria" id="ABY36561">
    <property type="protein sequence ID" value="ABY36561"/>
    <property type="gene ID" value="Caur_3376"/>
</dbReference>
<feature type="domain" description="YdbS-like PH" evidence="2">
    <location>
        <begin position="72"/>
        <end position="129"/>
    </location>
</feature>
<dbReference type="KEGG" id="cau:Caur_3376"/>
<organism evidence="3 4">
    <name type="scientific">Chloroflexus aurantiacus (strain ATCC 29366 / DSM 635 / J-10-fl)</name>
    <dbReference type="NCBI Taxonomy" id="324602"/>
    <lineage>
        <taxon>Bacteria</taxon>
        <taxon>Bacillati</taxon>
        <taxon>Chloroflexota</taxon>
        <taxon>Chloroflexia</taxon>
        <taxon>Chloroflexales</taxon>
        <taxon>Chloroflexineae</taxon>
        <taxon>Chloroflexaceae</taxon>
        <taxon>Chloroflexus</taxon>
    </lineage>
</organism>
<evidence type="ECO:0000313" key="3">
    <source>
        <dbReference type="EMBL" id="ABY36561.1"/>
    </source>
</evidence>
<accession>A9WJU5</accession>
<evidence type="ECO:0000259" key="2">
    <source>
        <dbReference type="Pfam" id="PF03703"/>
    </source>
</evidence>
<dbReference type="HOGENOM" id="CLU_1764750_0_0_0"/>
<protein>
    <recommendedName>
        <fullName evidence="2">YdbS-like PH domain-containing protein</fullName>
    </recommendedName>
</protein>
<dbReference type="EMBL" id="CP000909">
    <property type="protein sequence ID" value="ABY36561.1"/>
    <property type="molecule type" value="Genomic_DNA"/>
</dbReference>
<keyword evidence="1" id="KW-0812">Transmembrane</keyword>
<dbReference type="AlphaFoldDB" id="A9WJU5"/>
<reference evidence="4" key="1">
    <citation type="journal article" date="2011" name="BMC Genomics">
        <title>Complete genome sequence of the filamentous anoxygenic phototrophic bacterium Chloroflexus aurantiacus.</title>
        <authorList>
            <person name="Tang K.H."/>
            <person name="Barry K."/>
            <person name="Chertkov O."/>
            <person name="Dalin E."/>
            <person name="Han C.S."/>
            <person name="Hauser L.J."/>
            <person name="Honchak B.M."/>
            <person name="Karbach L.E."/>
            <person name="Land M.L."/>
            <person name="Lapidus A."/>
            <person name="Larimer F.W."/>
            <person name="Mikhailova N."/>
            <person name="Pitluck S."/>
            <person name="Pierson B.K."/>
            <person name="Blankenship R.E."/>
        </authorList>
    </citation>
    <scope>NUCLEOTIDE SEQUENCE [LARGE SCALE GENOMIC DNA]</scope>
    <source>
        <strain evidence="4">ATCC 29366 / DSM 635 / J-10-fl</strain>
    </source>
</reference>
<keyword evidence="4" id="KW-1185">Reference proteome</keyword>
<name>A9WJU5_CHLAA</name>
<dbReference type="Proteomes" id="UP000002008">
    <property type="component" value="Chromosome"/>
</dbReference>
<dbReference type="InterPro" id="IPR005182">
    <property type="entry name" value="YdbS-like_PH"/>
</dbReference>
<sequence length="147" mass="16679">MARILHPYPPTTFRRHPLRQSSRCLAYAALSGGMLALVFKTAKLGPFLTIIFASGSIFVFVIAVLLALREAQFTLSITHDRLIISEGFPFNRRQAIERIYISQWSSHQSPFEWLLDCGTLTITVGDKIFTFPGLTSYRQLLRTLEES</sequence>
<evidence type="ECO:0000313" key="4">
    <source>
        <dbReference type="Proteomes" id="UP000002008"/>
    </source>
</evidence>
<dbReference type="PATRIC" id="fig|324602.8.peg.3798"/>